<protein>
    <submittedName>
        <fullName evidence="2">Uncharacterized protein</fullName>
    </submittedName>
</protein>
<comment type="caution">
    <text evidence="2">The sequence shown here is derived from an EMBL/GenBank/DDBJ whole genome shotgun (WGS) entry which is preliminary data.</text>
</comment>
<sequence>MGRNKDDQRTSWGDKPGKPITSSRLTRRDLGKIVLKATVGTIALNGQNPDLEIRD</sequence>
<name>A0A0D8BNF5_9ACTN</name>
<feature type="region of interest" description="Disordered" evidence="1">
    <location>
        <begin position="1"/>
        <end position="25"/>
    </location>
</feature>
<gene>
    <name evidence="2" type="ORF">FF36_00170</name>
</gene>
<dbReference type="Proteomes" id="UP000032545">
    <property type="component" value="Unassembled WGS sequence"/>
</dbReference>
<evidence type="ECO:0000256" key="1">
    <source>
        <dbReference type="SAM" id="MobiDB-lite"/>
    </source>
</evidence>
<dbReference type="EMBL" id="JYFN01000001">
    <property type="protein sequence ID" value="KJE25554.1"/>
    <property type="molecule type" value="Genomic_DNA"/>
</dbReference>
<reference evidence="2 3" key="2">
    <citation type="journal article" date="2016" name="Genome Announc.">
        <title>Permanent Draft Genome Sequences for Two Variants of Frankia sp. Strain CpI1, the First Frankia Strain Isolated from Root Nodules of Comptonia peregrina.</title>
        <authorList>
            <person name="Oshone R."/>
            <person name="Hurst S.G.IV."/>
            <person name="Abebe-Akele F."/>
            <person name="Simpson S."/>
            <person name="Morris K."/>
            <person name="Thomas W.K."/>
            <person name="Tisa L.S."/>
        </authorList>
    </citation>
    <scope>NUCLEOTIDE SEQUENCE [LARGE SCALE GENOMIC DNA]</scope>
    <source>
        <strain evidence="3">CpI1-S</strain>
    </source>
</reference>
<organism evidence="2 3">
    <name type="scientific">Frankia torreyi</name>
    <dbReference type="NCBI Taxonomy" id="1856"/>
    <lineage>
        <taxon>Bacteria</taxon>
        <taxon>Bacillati</taxon>
        <taxon>Actinomycetota</taxon>
        <taxon>Actinomycetes</taxon>
        <taxon>Frankiales</taxon>
        <taxon>Frankiaceae</taxon>
        <taxon>Frankia</taxon>
    </lineage>
</organism>
<evidence type="ECO:0000313" key="3">
    <source>
        <dbReference type="Proteomes" id="UP000032545"/>
    </source>
</evidence>
<dbReference type="AlphaFoldDB" id="A0A0D8BNF5"/>
<dbReference type="RefSeq" id="WP_157866937.1">
    <property type="nucleotide sequence ID" value="NZ_JYFN01000001.1"/>
</dbReference>
<proteinExistence type="predicted"/>
<reference evidence="3" key="1">
    <citation type="submission" date="2015-02" db="EMBL/GenBank/DDBJ databases">
        <title>Draft Genome of Frankia sp. CpI1-S.</title>
        <authorList>
            <person name="Oshone R.T."/>
            <person name="Ngom M."/>
            <person name="Ghodhbane-Gtari F."/>
            <person name="Gtari M."/>
            <person name="Morris K."/>
            <person name="Thomas K."/>
            <person name="Sen A."/>
            <person name="Tisa L.S."/>
        </authorList>
    </citation>
    <scope>NUCLEOTIDE SEQUENCE [LARGE SCALE GENOMIC DNA]</scope>
    <source>
        <strain evidence="3">CpI1-S</strain>
    </source>
</reference>
<dbReference type="PATRIC" id="fig|1502723.3.peg.189"/>
<accession>A0A0D8BNF5</accession>
<evidence type="ECO:0000313" key="2">
    <source>
        <dbReference type="EMBL" id="KJE25554.1"/>
    </source>
</evidence>
<keyword evidence="3" id="KW-1185">Reference proteome</keyword>